<proteinExistence type="predicted"/>
<dbReference type="InterPro" id="IPR050300">
    <property type="entry name" value="GDXG_lipolytic_enzyme"/>
</dbReference>
<gene>
    <name evidence="3" type="ORF">VE01_09353</name>
</gene>
<evidence type="ECO:0000259" key="2">
    <source>
        <dbReference type="Pfam" id="PF07859"/>
    </source>
</evidence>
<evidence type="ECO:0000313" key="4">
    <source>
        <dbReference type="Proteomes" id="UP000091956"/>
    </source>
</evidence>
<accession>A0A1B8G7I1</accession>
<dbReference type="PANTHER" id="PTHR48081">
    <property type="entry name" value="AB HYDROLASE SUPERFAMILY PROTEIN C4A8.06C"/>
    <property type="match status" value="1"/>
</dbReference>
<dbReference type="GO" id="GO:0016787">
    <property type="term" value="F:hydrolase activity"/>
    <property type="evidence" value="ECO:0007669"/>
    <property type="project" value="UniProtKB-KW"/>
</dbReference>
<evidence type="ECO:0000313" key="3">
    <source>
        <dbReference type="EMBL" id="OBT91789.2"/>
    </source>
</evidence>
<reference evidence="4" key="2">
    <citation type="journal article" date="2018" name="Nat. Commun.">
        <title>Extreme sensitivity to ultraviolet light in the fungal pathogen causing white-nose syndrome of bats.</title>
        <authorList>
            <person name="Palmer J.M."/>
            <person name="Drees K.P."/>
            <person name="Foster J.T."/>
            <person name="Lindner D.L."/>
        </authorList>
    </citation>
    <scope>NUCLEOTIDE SEQUENCE [LARGE SCALE GENOMIC DNA]</scope>
    <source>
        <strain evidence="4">UAMH 10579</strain>
    </source>
</reference>
<sequence length="379" mass="41295">MLPTLKKTRENIDSLLTVISADRSTITMCDFSSYGGPSDEWLAVEASLPPPVANQSVSEMILKANEGREAIASKAMVSLSAQVHMRDHSIQTRDGYALEARSYRPSSVPASELLPVYMHFHGGGFVFGTLASEDAICARIAVSVGVVVVNVNYRHAPEFIYPTAWDDAQDAFVWLHSHLHEINGDGQKVVLGGISAGSRLISSLVLQKHLGKAASGCPDPVGQVLMIPSFVHAKCYEPQLKKMKDRSISSYVENEHAPILPRSKMEFFEGLLNVENPDEADLKLSPGNATPEEVKGLPPTVFGITGLDPLRDEGLLYAKMLTEVGVPTDINVFKGVPHGFRRFGDALSASKRWDNVIDEGIKWVLSNPAATNSFDVKEQ</sequence>
<dbReference type="EMBL" id="KV460280">
    <property type="protein sequence ID" value="OBT91789.2"/>
    <property type="molecule type" value="Genomic_DNA"/>
</dbReference>
<feature type="domain" description="Alpha/beta hydrolase fold-3" evidence="2">
    <location>
        <begin position="118"/>
        <end position="340"/>
    </location>
</feature>
<dbReference type="PANTHER" id="PTHR48081:SF8">
    <property type="entry name" value="ALPHA_BETA HYDROLASE FOLD-3 DOMAIN-CONTAINING PROTEIN-RELATED"/>
    <property type="match status" value="1"/>
</dbReference>
<keyword evidence="1" id="KW-0378">Hydrolase</keyword>
<organism evidence="3 4">
    <name type="scientific">Pseudogymnoascus verrucosus</name>
    <dbReference type="NCBI Taxonomy" id="342668"/>
    <lineage>
        <taxon>Eukaryota</taxon>
        <taxon>Fungi</taxon>
        <taxon>Dikarya</taxon>
        <taxon>Ascomycota</taxon>
        <taxon>Pezizomycotina</taxon>
        <taxon>Leotiomycetes</taxon>
        <taxon>Thelebolales</taxon>
        <taxon>Thelebolaceae</taxon>
        <taxon>Pseudogymnoascus</taxon>
    </lineage>
</organism>
<protein>
    <recommendedName>
        <fullName evidence="2">Alpha/beta hydrolase fold-3 domain-containing protein</fullName>
    </recommendedName>
</protein>
<evidence type="ECO:0000256" key="1">
    <source>
        <dbReference type="ARBA" id="ARBA00022801"/>
    </source>
</evidence>
<dbReference type="Gene3D" id="3.40.50.1820">
    <property type="entry name" value="alpha/beta hydrolase"/>
    <property type="match status" value="1"/>
</dbReference>
<dbReference type="Pfam" id="PF07859">
    <property type="entry name" value="Abhydrolase_3"/>
    <property type="match status" value="1"/>
</dbReference>
<dbReference type="InterPro" id="IPR029058">
    <property type="entry name" value="AB_hydrolase_fold"/>
</dbReference>
<reference evidence="3 4" key="1">
    <citation type="submission" date="2016-03" db="EMBL/GenBank/DDBJ databases">
        <title>Comparative genomics of Pseudogymnoascus destructans, the fungus causing white-nose syndrome of bats.</title>
        <authorList>
            <person name="Palmer J.M."/>
            <person name="Drees K.P."/>
            <person name="Foster J.T."/>
            <person name="Lindner D.L."/>
        </authorList>
    </citation>
    <scope>NUCLEOTIDE SEQUENCE [LARGE SCALE GENOMIC DNA]</scope>
    <source>
        <strain evidence="3 4">UAMH 10579</strain>
    </source>
</reference>
<dbReference type="SUPFAM" id="SSF53474">
    <property type="entry name" value="alpha/beta-Hydrolases"/>
    <property type="match status" value="1"/>
</dbReference>
<dbReference type="STRING" id="342668.A0A1B8G7I1"/>
<dbReference type="InterPro" id="IPR013094">
    <property type="entry name" value="AB_hydrolase_3"/>
</dbReference>
<dbReference type="GeneID" id="28842739"/>
<keyword evidence="4" id="KW-1185">Reference proteome</keyword>
<dbReference type="AlphaFoldDB" id="A0A1B8G7I1"/>
<dbReference type="RefSeq" id="XP_018125522.2">
    <property type="nucleotide sequence ID" value="XM_018278767.2"/>
</dbReference>
<dbReference type="Proteomes" id="UP000091956">
    <property type="component" value="Unassembled WGS sequence"/>
</dbReference>
<name>A0A1B8G7I1_9PEZI</name>